<name>A0A5S9QHI1_9GAMM</name>
<dbReference type="Proteomes" id="UP000441399">
    <property type="component" value="Unassembled WGS sequence"/>
</dbReference>
<accession>A0A5S9QHI1</accession>
<dbReference type="Gene3D" id="2.30.110.10">
    <property type="entry name" value="Electron Transport, Fmn-binding Protein, Chain A"/>
    <property type="match status" value="1"/>
</dbReference>
<organism evidence="1 2">
    <name type="scientific">BD1-7 clade bacterium</name>
    <dbReference type="NCBI Taxonomy" id="2029982"/>
    <lineage>
        <taxon>Bacteria</taxon>
        <taxon>Pseudomonadati</taxon>
        <taxon>Pseudomonadota</taxon>
        <taxon>Gammaproteobacteria</taxon>
        <taxon>Cellvibrionales</taxon>
        <taxon>Spongiibacteraceae</taxon>
        <taxon>BD1-7 clade</taxon>
    </lineage>
</organism>
<keyword evidence="2" id="KW-1185">Reference proteome</keyword>
<proteinExistence type="predicted"/>
<evidence type="ECO:0000313" key="1">
    <source>
        <dbReference type="EMBL" id="CAA0117091.1"/>
    </source>
</evidence>
<protein>
    <recommendedName>
        <fullName evidence="3">Pyridoxamine 5'-phosphate oxidase putative domain-containing protein</fullName>
    </recommendedName>
</protein>
<dbReference type="OrthoDB" id="5735872at2"/>
<evidence type="ECO:0000313" key="2">
    <source>
        <dbReference type="Proteomes" id="UP000441399"/>
    </source>
</evidence>
<dbReference type="AlphaFoldDB" id="A0A5S9QHI1"/>
<evidence type="ECO:0008006" key="3">
    <source>
        <dbReference type="Google" id="ProtNLM"/>
    </source>
</evidence>
<dbReference type="InterPro" id="IPR012349">
    <property type="entry name" value="Split_barrel_FMN-bd"/>
</dbReference>
<reference evidence="1 2" key="1">
    <citation type="submission" date="2019-11" db="EMBL/GenBank/DDBJ databases">
        <authorList>
            <person name="Holert J."/>
        </authorList>
    </citation>
    <scope>NUCLEOTIDE SEQUENCE [LARGE SCALE GENOMIC DNA]</scope>
    <source>
        <strain evidence="1">SB11_3</strain>
    </source>
</reference>
<dbReference type="SUPFAM" id="SSF50475">
    <property type="entry name" value="FMN-binding split barrel"/>
    <property type="match status" value="1"/>
</dbReference>
<sequence length="156" mass="17483">MTPLPLKTSSRWNQQQVEDYLRGSQVPIRLACMTTNETASAPLVASHWFTYNAGLLYCVLHKQSVFCKHLNANPSIGFEIAGDVMPYKGIRGQGVAHFDPENTEKLLKAALQKYGVEPQTKLASFLLGRLPEEVAIAITPRWLTSWDFSDRMSDIT</sequence>
<dbReference type="EMBL" id="CACSIO010000023">
    <property type="protein sequence ID" value="CAA0117091.1"/>
    <property type="molecule type" value="Genomic_DNA"/>
</dbReference>
<gene>
    <name evidence="1" type="ORF">OPDIPICF_02022</name>
</gene>